<feature type="transmembrane region" description="Helical" evidence="1">
    <location>
        <begin position="40"/>
        <end position="61"/>
    </location>
</feature>
<sequence>MLHALVILAAILTWIVTQNMMYAAIVLVVGWITASIVGRILLWGFYLLIAGGMILYGYAYLTEQSFMKLLWRILF</sequence>
<dbReference type="KEGG" id="this:HZT40_21215"/>
<accession>A0A7L6AX49</accession>
<gene>
    <name evidence="2" type="ORF">HZT40_21215</name>
</gene>
<keyword evidence="3" id="KW-1185">Reference proteome</keyword>
<organism evidence="2 3">
    <name type="scientific">Candidatus Thiothrix singaporensis</name>
    <dbReference type="NCBI Taxonomy" id="2799669"/>
    <lineage>
        <taxon>Bacteria</taxon>
        <taxon>Pseudomonadati</taxon>
        <taxon>Pseudomonadota</taxon>
        <taxon>Gammaproteobacteria</taxon>
        <taxon>Thiotrichales</taxon>
        <taxon>Thiotrichaceae</taxon>
        <taxon>Thiothrix</taxon>
    </lineage>
</organism>
<keyword evidence="1" id="KW-1133">Transmembrane helix</keyword>
<keyword evidence="1" id="KW-0472">Membrane</keyword>
<proteinExistence type="predicted"/>
<protein>
    <submittedName>
        <fullName evidence="2">Uncharacterized protein</fullName>
    </submittedName>
</protein>
<evidence type="ECO:0000313" key="3">
    <source>
        <dbReference type="Proteomes" id="UP000510621"/>
    </source>
</evidence>
<evidence type="ECO:0000256" key="1">
    <source>
        <dbReference type="SAM" id="Phobius"/>
    </source>
</evidence>
<dbReference type="Proteomes" id="UP000510621">
    <property type="component" value="Chromosome"/>
</dbReference>
<keyword evidence="1" id="KW-0812">Transmembrane</keyword>
<name>A0A7L6AX49_9GAMM</name>
<evidence type="ECO:0000313" key="2">
    <source>
        <dbReference type="EMBL" id="QLQ33711.1"/>
    </source>
</evidence>
<feature type="transmembrane region" description="Helical" evidence="1">
    <location>
        <begin position="6"/>
        <end position="33"/>
    </location>
</feature>
<reference evidence="2" key="1">
    <citation type="submission" date="2020-06" db="EMBL/GenBank/DDBJ databases">
        <title>Analysis procedures for assessing recovery of high quality, complete, closed genomes from Nanopore long read metagenome sequencing.</title>
        <authorList>
            <person name="Bessarab I."/>
            <person name="Arumugam K."/>
            <person name="Haryono M."/>
            <person name="Liu X."/>
            <person name="Roy S."/>
            <person name="Zuniga-Montanez R.E."/>
            <person name="Qiu G."/>
            <person name="Drautz-Moses D.I."/>
            <person name="Law Y.Y."/>
            <person name="Wuertz S."/>
            <person name="Lauro F.M."/>
            <person name="Huson D.H."/>
            <person name="Williams R.B."/>
        </authorList>
    </citation>
    <scope>NUCLEOTIDE SEQUENCE [LARGE SCALE GENOMIC DNA]</scope>
    <source>
        <strain evidence="2">SSD2</strain>
    </source>
</reference>
<dbReference type="EMBL" id="CP059265">
    <property type="protein sequence ID" value="QLQ33711.1"/>
    <property type="molecule type" value="Genomic_DNA"/>
</dbReference>
<dbReference type="AlphaFoldDB" id="A0A7L6AX49"/>